<evidence type="ECO:0008006" key="4">
    <source>
        <dbReference type="Google" id="ProtNLM"/>
    </source>
</evidence>
<feature type="compositionally biased region" description="Acidic residues" evidence="1">
    <location>
        <begin position="627"/>
        <end position="636"/>
    </location>
</feature>
<dbReference type="Proteomes" id="UP000053815">
    <property type="component" value="Unassembled WGS sequence"/>
</dbReference>
<dbReference type="PANTHER" id="PTHR46579">
    <property type="entry name" value="F5/8 TYPE C DOMAIN-CONTAINING PROTEIN-RELATED"/>
    <property type="match status" value="1"/>
</dbReference>
<gene>
    <name evidence="2" type="ORF">MAM1_0416d10412</name>
</gene>
<dbReference type="Pfam" id="PF02992">
    <property type="entry name" value="Transposase_21"/>
    <property type="match status" value="1"/>
</dbReference>
<dbReference type="EMBL" id="DF836705">
    <property type="protein sequence ID" value="GAN10862.1"/>
    <property type="molecule type" value="Genomic_DNA"/>
</dbReference>
<evidence type="ECO:0000313" key="3">
    <source>
        <dbReference type="Proteomes" id="UP000053815"/>
    </source>
</evidence>
<dbReference type="STRING" id="91626.A0A0C9N473"/>
<organism evidence="2">
    <name type="scientific">Mucor ambiguus</name>
    <dbReference type="NCBI Taxonomy" id="91626"/>
    <lineage>
        <taxon>Eukaryota</taxon>
        <taxon>Fungi</taxon>
        <taxon>Fungi incertae sedis</taxon>
        <taxon>Mucoromycota</taxon>
        <taxon>Mucoromycotina</taxon>
        <taxon>Mucoromycetes</taxon>
        <taxon>Mucorales</taxon>
        <taxon>Mucorineae</taxon>
        <taxon>Mucoraceae</taxon>
        <taxon>Mucor</taxon>
    </lineage>
</organism>
<dbReference type="InterPro" id="IPR004242">
    <property type="entry name" value="Transposase_21"/>
</dbReference>
<protein>
    <recommendedName>
        <fullName evidence="4">Transposase domain-containing protein</fullName>
    </recommendedName>
</protein>
<evidence type="ECO:0000313" key="2">
    <source>
        <dbReference type="EMBL" id="GAN10862.1"/>
    </source>
</evidence>
<evidence type="ECO:0000256" key="1">
    <source>
        <dbReference type="SAM" id="MobiDB-lite"/>
    </source>
</evidence>
<feature type="region of interest" description="Disordered" evidence="1">
    <location>
        <begin position="623"/>
        <end position="642"/>
    </location>
</feature>
<dbReference type="OrthoDB" id="2288984at2759"/>
<accession>A0A0C9N473</accession>
<keyword evidence="3" id="KW-1185">Reference proteome</keyword>
<sequence length="790" mass="90926">MVLFQLFYLPQTAAKNFVSFVNQLWKKPASHESLQFGTIDRIKKSIGFDVLCSGIVEYYAQCTHCFSTYILKEPSRLPPEYCVFSDLGDHCNQPLFQNYATKNPRKLLVYQSLKHHLKKMACRPGFEKVINHYKFRDTPDKELNDVYDGYVWKHIQAKNKAPFFNNDPEDDHEIRLGIAINLDWANMFSSVSSGAMYTTILNLPRSERFKPYNLLLSFMFNGEEPPTTKLNQAIEPLIEELQDLYINGLLMTTYESRDIPAKVRVVLVNTSSHNPAARKVREYKHINLDMIETNRQARKWASIRDKAKREAYTKKHGLRWSHLQSLCYYNVHRQTTTDAMHGLFLSQTSLLMKLYEEFDLIKPFDYEATADATTSIMLPSKYERFDRSLRLGFAWMKADGYRVWLLLFGPYILYRISDYCHHSIRIKIKGKGLSKAHFDNFLDYHLACRLILQPSLTKEDVGTAQKYFTSYNRSFVALFGAEHLVHTWCFAYESFVERSHSMSYIKQFESVLEKDQRDLLYKVGNSNGHMGNLSSNAAHHSMDYPNIDKSYYKKKRHYYRLSSCDIPLTTGSEVLPDQADDAIDDDKKRSSSLDEQTFGFLLQHYRKVYGGIYTVVDYSGNRGDGDSSSDSEDENVELASSSSSTQKEQIIVIGNVVIKKASCNIEGLMYRSLLKGSKTGSGIQAYFQGSYGAGVGLYPGVVLFYFDHYVDLPDKGSIKHRFACCKWFARGPRSSAVQANTRNTVEVWKSSFEKPDRNCLLPVQRIYGQIAVDVKTPNAYVIPVIRKVYL</sequence>
<dbReference type="PANTHER" id="PTHR46579:SF1">
    <property type="entry name" value="F5_8 TYPE C DOMAIN-CONTAINING PROTEIN"/>
    <property type="match status" value="1"/>
</dbReference>
<name>A0A0C9N473_9FUNG</name>
<dbReference type="AlphaFoldDB" id="A0A0C9N473"/>
<proteinExistence type="predicted"/>
<reference evidence="2" key="1">
    <citation type="submission" date="2014-09" db="EMBL/GenBank/DDBJ databases">
        <title>Draft genome sequence of an oleaginous Mucoromycotina fungus Mucor ambiguus NBRC6742.</title>
        <authorList>
            <person name="Takeda I."/>
            <person name="Yamane N."/>
            <person name="Morita T."/>
            <person name="Tamano K."/>
            <person name="Machida M."/>
            <person name="Baker S."/>
            <person name="Koike H."/>
        </authorList>
    </citation>
    <scope>NUCLEOTIDE SEQUENCE</scope>
    <source>
        <strain evidence="2">NBRC 6742</strain>
    </source>
</reference>